<evidence type="ECO:0000313" key="10">
    <source>
        <dbReference type="EMBL" id="GER23175.1"/>
    </source>
</evidence>
<evidence type="ECO:0000313" key="11">
    <source>
        <dbReference type="Proteomes" id="UP000325307"/>
    </source>
</evidence>
<accession>A0A5A7NR01</accession>
<dbReference type="InterPro" id="IPR052157">
    <property type="entry name" value="BCAA_transport_permease"/>
</dbReference>
<feature type="transmembrane region" description="Helical" evidence="9">
    <location>
        <begin position="142"/>
        <end position="164"/>
    </location>
</feature>
<evidence type="ECO:0000256" key="9">
    <source>
        <dbReference type="SAM" id="Phobius"/>
    </source>
</evidence>
<evidence type="ECO:0000256" key="1">
    <source>
        <dbReference type="ARBA" id="ARBA00004651"/>
    </source>
</evidence>
<comment type="similarity">
    <text evidence="8">Belongs to the binding-protein-dependent transport system permease family. LivHM subfamily.</text>
</comment>
<evidence type="ECO:0000256" key="5">
    <source>
        <dbReference type="ARBA" id="ARBA00022970"/>
    </source>
</evidence>
<keyword evidence="11" id="KW-1185">Reference proteome</keyword>
<name>A0A5A7NR01_9MICC</name>
<feature type="transmembrane region" description="Helical" evidence="9">
    <location>
        <begin position="61"/>
        <end position="79"/>
    </location>
</feature>
<dbReference type="Proteomes" id="UP000325307">
    <property type="component" value="Unassembled WGS sequence"/>
</dbReference>
<feature type="transmembrane region" description="Helical" evidence="9">
    <location>
        <begin position="234"/>
        <end position="256"/>
    </location>
</feature>
<feature type="transmembrane region" description="Helical" evidence="9">
    <location>
        <begin position="12"/>
        <end position="29"/>
    </location>
</feature>
<dbReference type="InterPro" id="IPR001851">
    <property type="entry name" value="ABC_transp_permease"/>
</dbReference>
<dbReference type="GO" id="GO:0022857">
    <property type="term" value="F:transmembrane transporter activity"/>
    <property type="evidence" value="ECO:0007669"/>
    <property type="project" value="InterPro"/>
</dbReference>
<dbReference type="GO" id="GO:0005886">
    <property type="term" value="C:plasma membrane"/>
    <property type="evidence" value="ECO:0007669"/>
    <property type="project" value="UniProtKB-SubCell"/>
</dbReference>
<proteinExistence type="inferred from homology"/>
<dbReference type="PANTHER" id="PTHR11795">
    <property type="entry name" value="BRANCHED-CHAIN AMINO ACID TRANSPORT SYSTEM PERMEASE PROTEIN LIVH"/>
    <property type="match status" value="1"/>
</dbReference>
<dbReference type="GO" id="GO:0006865">
    <property type="term" value="P:amino acid transport"/>
    <property type="evidence" value="ECO:0007669"/>
    <property type="project" value="UniProtKB-KW"/>
</dbReference>
<evidence type="ECO:0000256" key="2">
    <source>
        <dbReference type="ARBA" id="ARBA00022448"/>
    </source>
</evidence>
<evidence type="ECO:0000256" key="8">
    <source>
        <dbReference type="ARBA" id="ARBA00037998"/>
    </source>
</evidence>
<reference evidence="10 11" key="1">
    <citation type="submission" date="2019-09" db="EMBL/GenBank/DDBJ databases">
        <title>Arthrobacter zafarii sp. nov., a moderately thermotolerant and halotolerant actinobacterium isolated from Cholistan desert soil of Pakistan.</title>
        <authorList>
            <person name="Amin A."/>
            <person name="Ahmed I."/>
            <person name="Khalid N."/>
            <person name="Schumann P."/>
            <person name="Busse H.J."/>
            <person name="Khan I.U."/>
            <person name="Li S."/>
            <person name="Li W.J."/>
        </authorList>
    </citation>
    <scope>NUCLEOTIDE SEQUENCE [LARGE SCALE GENOMIC DNA]</scope>
    <source>
        <strain evidence="10 11">NCCP-1664</strain>
    </source>
</reference>
<keyword evidence="6 9" id="KW-1133">Transmembrane helix</keyword>
<sequence length="301" mass="31360">MTNLIQLTVSGLSLGILYALVAIGFAVLLKATGHFNMFPGALVLLGAYLTYQFHVLWSLDFVLAVALAAILCAALGLAGERLLFSRLGGKGHRSIEHLSVLLVSLGLISLAQAAVVSVWGPLTHLIEDPWGLSMIRFGGVAIAVRDLWALGLSLILLAVFYLVIQHTRVGVGMRAVASDPEAARAQGVNPHVISATAWAMCSAASVLAGMMLATEMGGGLVPNLDQIAFSALPALILGGLSSLPGCIYGGLALGLVQTYAAGYAPESMGQGFASMLPWVVMILLLVVKPSGFAKTLETRKA</sequence>
<feature type="transmembrane region" description="Helical" evidence="9">
    <location>
        <begin position="268"/>
        <end position="287"/>
    </location>
</feature>
<gene>
    <name evidence="10" type="ORF">NCCP1664_16710</name>
</gene>
<keyword evidence="4 9" id="KW-0812">Transmembrane</keyword>
<protein>
    <submittedName>
        <fullName evidence="10">Branched-chain amino acid ABC transporter permease</fullName>
    </submittedName>
</protein>
<comment type="caution">
    <text evidence="10">The sequence shown here is derived from an EMBL/GenBank/DDBJ whole genome shotgun (WGS) entry which is preliminary data.</text>
</comment>
<dbReference type="AlphaFoldDB" id="A0A5A7NR01"/>
<organism evidence="10 11">
    <name type="scientific">Zafaria cholistanensis</name>
    <dbReference type="NCBI Taxonomy" id="1682741"/>
    <lineage>
        <taxon>Bacteria</taxon>
        <taxon>Bacillati</taxon>
        <taxon>Actinomycetota</taxon>
        <taxon>Actinomycetes</taxon>
        <taxon>Micrococcales</taxon>
        <taxon>Micrococcaceae</taxon>
        <taxon>Zafaria</taxon>
    </lineage>
</organism>
<keyword evidence="3" id="KW-1003">Cell membrane</keyword>
<evidence type="ECO:0000256" key="6">
    <source>
        <dbReference type="ARBA" id="ARBA00022989"/>
    </source>
</evidence>
<dbReference type="RefSeq" id="WP_149956778.1">
    <property type="nucleotide sequence ID" value="NZ_BKDJ01000007.1"/>
</dbReference>
<keyword evidence="7 9" id="KW-0472">Membrane</keyword>
<dbReference type="CDD" id="cd06582">
    <property type="entry name" value="TM_PBP1_LivH_like"/>
    <property type="match status" value="1"/>
</dbReference>
<dbReference type="EMBL" id="BKDJ01000007">
    <property type="protein sequence ID" value="GER23175.1"/>
    <property type="molecule type" value="Genomic_DNA"/>
</dbReference>
<evidence type="ECO:0000256" key="4">
    <source>
        <dbReference type="ARBA" id="ARBA00022692"/>
    </source>
</evidence>
<evidence type="ECO:0000256" key="7">
    <source>
        <dbReference type="ARBA" id="ARBA00023136"/>
    </source>
</evidence>
<dbReference type="OrthoDB" id="9807115at2"/>
<dbReference type="Pfam" id="PF02653">
    <property type="entry name" value="BPD_transp_2"/>
    <property type="match status" value="1"/>
</dbReference>
<feature type="transmembrane region" description="Helical" evidence="9">
    <location>
        <begin position="100"/>
        <end position="122"/>
    </location>
</feature>
<keyword evidence="2" id="KW-0813">Transport</keyword>
<comment type="subcellular location">
    <subcellularLocation>
        <location evidence="1">Cell membrane</location>
        <topology evidence="1">Multi-pass membrane protein</topology>
    </subcellularLocation>
</comment>
<feature type="transmembrane region" description="Helical" evidence="9">
    <location>
        <begin position="192"/>
        <end position="214"/>
    </location>
</feature>
<keyword evidence="5" id="KW-0029">Amino-acid transport</keyword>
<dbReference type="PANTHER" id="PTHR11795:SF451">
    <property type="entry name" value="ABC TRANSPORTER PERMEASE PROTEIN"/>
    <property type="match status" value="1"/>
</dbReference>
<evidence type="ECO:0000256" key="3">
    <source>
        <dbReference type="ARBA" id="ARBA00022475"/>
    </source>
</evidence>